<dbReference type="Pfam" id="PF13377">
    <property type="entry name" value="Peripla_BP_3"/>
    <property type="match status" value="1"/>
</dbReference>
<dbReference type="PANTHER" id="PTHR30146:SF109">
    <property type="entry name" value="HTH-TYPE TRANSCRIPTIONAL REGULATOR GALS"/>
    <property type="match status" value="1"/>
</dbReference>
<accession>A0A645GRU2</accession>
<evidence type="ECO:0000256" key="1">
    <source>
        <dbReference type="ARBA" id="ARBA00023015"/>
    </source>
</evidence>
<dbReference type="EMBL" id="VSSQ01075839">
    <property type="protein sequence ID" value="MPN26353.1"/>
    <property type="molecule type" value="Genomic_DNA"/>
</dbReference>
<keyword evidence="3" id="KW-0804">Transcription</keyword>
<dbReference type="GO" id="GO:0000976">
    <property type="term" value="F:transcription cis-regulatory region binding"/>
    <property type="evidence" value="ECO:0007669"/>
    <property type="project" value="TreeGrafter"/>
</dbReference>
<feature type="domain" description="Transcriptional regulator LacI/GalR-like sensor" evidence="4">
    <location>
        <begin position="50"/>
        <end position="230"/>
    </location>
</feature>
<dbReference type="InterPro" id="IPR046335">
    <property type="entry name" value="LacI/GalR-like_sensor"/>
</dbReference>
<sequence>MIFTFLPSFPEIVENVADSVPSVLIGEKRAEQPICSIELSNERAGKILSEHLYALGHRKFLFVSTPFNQLTLARQQRLEGIRAFLRAQGLGEDSLELLASEAQTETDALPDAMPYEYAVGRRLMGQALEQGVKATAIIGVNDMTAIGLIDEIKARGYSVPGDFSVCGFDNIFTSAICTPQLTTIDHHLQVRCKAAVDQITARRRELSEAMLPPVINKVEYSPRLVVRASTGPAREGAAGRKREKNV</sequence>
<proteinExistence type="predicted"/>
<dbReference type="CDD" id="cd06267">
    <property type="entry name" value="PBP1_LacI_sugar_binding-like"/>
    <property type="match status" value="1"/>
</dbReference>
<keyword evidence="1" id="KW-0805">Transcription regulation</keyword>
<reference evidence="5" key="1">
    <citation type="submission" date="2019-08" db="EMBL/GenBank/DDBJ databases">
        <authorList>
            <person name="Kucharzyk K."/>
            <person name="Murdoch R.W."/>
            <person name="Higgins S."/>
            <person name="Loffler F."/>
        </authorList>
    </citation>
    <scope>NUCLEOTIDE SEQUENCE</scope>
</reference>
<organism evidence="5">
    <name type="scientific">bioreactor metagenome</name>
    <dbReference type="NCBI Taxonomy" id="1076179"/>
    <lineage>
        <taxon>unclassified sequences</taxon>
        <taxon>metagenomes</taxon>
        <taxon>ecological metagenomes</taxon>
    </lineage>
</organism>
<comment type="caution">
    <text evidence="5">The sequence shown here is derived from an EMBL/GenBank/DDBJ whole genome shotgun (WGS) entry which is preliminary data.</text>
</comment>
<dbReference type="SUPFAM" id="SSF53822">
    <property type="entry name" value="Periplasmic binding protein-like I"/>
    <property type="match status" value="1"/>
</dbReference>
<dbReference type="AlphaFoldDB" id="A0A645GRU2"/>
<dbReference type="Gene3D" id="3.40.50.2300">
    <property type="match status" value="2"/>
</dbReference>
<dbReference type="InterPro" id="IPR028082">
    <property type="entry name" value="Peripla_BP_I"/>
</dbReference>
<name>A0A645GRU2_9ZZZZ</name>
<evidence type="ECO:0000259" key="4">
    <source>
        <dbReference type="Pfam" id="PF13377"/>
    </source>
</evidence>
<keyword evidence="2" id="KW-0238">DNA-binding</keyword>
<evidence type="ECO:0000256" key="3">
    <source>
        <dbReference type="ARBA" id="ARBA00023163"/>
    </source>
</evidence>
<dbReference type="GO" id="GO:0003700">
    <property type="term" value="F:DNA-binding transcription factor activity"/>
    <property type="evidence" value="ECO:0007669"/>
    <property type="project" value="TreeGrafter"/>
</dbReference>
<dbReference type="PANTHER" id="PTHR30146">
    <property type="entry name" value="LACI-RELATED TRANSCRIPTIONAL REPRESSOR"/>
    <property type="match status" value="1"/>
</dbReference>
<evidence type="ECO:0000256" key="2">
    <source>
        <dbReference type="ARBA" id="ARBA00023125"/>
    </source>
</evidence>
<protein>
    <submittedName>
        <fullName evidence="5">HTH-type transcriptional regulator DegA</fullName>
    </submittedName>
</protein>
<evidence type="ECO:0000313" key="5">
    <source>
        <dbReference type="EMBL" id="MPN26353.1"/>
    </source>
</evidence>
<gene>
    <name evidence="5" type="primary">degA_26</name>
    <name evidence="5" type="ORF">SDC9_173777</name>
</gene>